<organism evidence="1 2">
    <name type="scientific">Lacipirellula parvula</name>
    <dbReference type="NCBI Taxonomy" id="2650471"/>
    <lineage>
        <taxon>Bacteria</taxon>
        <taxon>Pseudomonadati</taxon>
        <taxon>Planctomycetota</taxon>
        <taxon>Planctomycetia</taxon>
        <taxon>Pirellulales</taxon>
        <taxon>Lacipirellulaceae</taxon>
        <taxon>Lacipirellula</taxon>
    </lineage>
</organism>
<sequence>MRHVRIVSLRRVLQPAAEAPLGWCIARTASTCLARTASK</sequence>
<evidence type="ECO:0000313" key="2">
    <source>
        <dbReference type="Proteomes" id="UP000326837"/>
    </source>
</evidence>
<protein>
    <submittedName>
        <fullName evidence="1">Uncharacterized protein</fullName>
    </submittedName>
</protein>
<dbReference type="EMBL" id="AP021861">
    <property type="protein sequence ID" value="BBO32349.1"/>
    <property type="molecule type" value="Genomic_DNA"/>
</dbReference>
<name>A0A5K7XHB3_9BACT</name>
<dbReference type="Proteomes" id="UP000326837">
    <property type="component" value="Chromosome"/>
</dbReference>
<keyword evidence="2" id="KW-1185">Reference proteome</keyword>
<accession>A0A5K7XHB3</accession>
<dbReference type="AlphaFoldDB" id="A0A5K7XHB3"/>
<reference evidence="2" key="1">
    <citation type="submission" date="2019-10" db="EMBL/GenBank/DDBJ databases">
        <title>Lacipirellula parvula gen. nov., sp. nov., representing a lineage of planctomycetes widespread in freshwater anoxic habitats, and description of the family Lacipirellulaceae.</title>
        <authorList>
            <person name="Dedysh S.N."/>
            <person name="Kulichevskaya I.S."/>
            <person name="Beletsky A.V."/>
            <person name="Rakitin A.L."/>
            <person name="Mardanov A.V."/>
            <person name="Ivanova A.A."/>
            <person name="Saltykova V.X."/>
            <person name="Rijpstra W.I.C."/>
            <person name="Sinninghe Damste J.S."/>
            <person name="Ravin N.V."/>
        </authorList>
    </citation>
    <scope>NUCLEOTIDE SEQUENCE [LARGE SCALE GENOMIC DNA]</scope>
    <source>
        <strain evidence="2">PX69</strain>
    </source>
</reference>
<dbReference type="KEGG" id="lpav:PLANPX_1961"/>
<evidence type="ECO:0000313" key="1">
    <source>
        <dbReference type="EMBL" id="BBO32349.1"/>
    </source>
</evidence>
<gene>
    <name evidence="1" type="ORF">PLANPX_1961</name>
</gene>
<proteinExistence type="predicted"/>